<evidence type="ECO:0000313" key="2">
    <source>
        <dbReference type="EMBL" id="MDO5969772.1"/>
    </source>
</evidence>
<dbReference type="EMBL" id="JAUOEK010000089">
    <property type="protein sequence ID" value="MDO5969772.1"/>
    <property type="molecule type" value="Genomic_DNA"/>
</dbReference>
<dbReference type="RefSeq" id="WP_303277465.1">
    <property type="nucleotide sequence ID" value="NZ_JAUOEK010000089.1"/>
</dbReference>
<reference evidence="2" key="1">
    <citation type="submission" date="2023-07" db="EMBL/GenBank/DDBJ databases">
        <title>Two novel species in the genus Flavivirga.</title>
        <authorList>
            <person name="Kwon K."/>
        </authorList>
    </citation>
    <scope>NUCLEOTIDE SEQUENCE</scope>
    <source>
        <strain evidence="2">KCTC 52353</strain>
    </source>
</reference>
<dbReference type="Pfam" id="PF14300">
    <property type="entry name" value="DMP19"/>
    <property type="match status" value="1"/>
</dbReference>
<dbReference type="Gene3D" id="1.20.1420.60">
    <property type="match status" value="1"/>
</dbReference>
<proteinExistence type="predicted"/>
<name>A0ABT8W9N1_9FLAO</name>
<feature type="domain" description="DNA mimic protein DMP19 C-terminal" evidence="1">
    <location>
        <begin position="49"/>
        <end position="142"/>
    </location>
</feature>
<accession>A0ABT8W9N1</accession>
<evidence type="ECO:0000313" key="3">
    <source>
        <dbReference type="Proteomes" id="UP001176883"/>
    </source>
</evidence>
<dbReference type="InterPro" id="IPR025402">
    <property type="entry name" value="DMP19_C"/>
</dbReference>
<dbReference type="Proteomes" id="UP001176883">
    <property type="component" value="Unassembled WGS sequence"/>
</dbReference>
<sequence>MIRKVKYKLTDLQNSTDENLVGLIYEKSVELELGTFGESLEITDPAMAEFQAMWVLEGDVQNGGFDQFLHNYGLEYAQIALAGFNRIDANDFVNVIEKTIEVFKNQESEFNNKRNPKFNDLDDEFYDIEGLEKLQVDYIRKNYEKFIVEQE</sequence>
<organism evidence="2 3">
    <name type="scientific">Flavivirga aquimarina</name>
    <dbReference type="NCBI Taxonomy" id="2027862"/>
    <lineage>
        <taxon>Bacteria</taxon>
        <taxon>Pseudomonadati</taxon>
        <taxon>Bacteroidota</taxon>
        <taxon>Flavobacteriia</taxon>
        <taxon>Flavobacteriales</taxon>
        <taxon>Flavobacteriaceae</taxon>
        <taxon>Flavivirga</taxon>
    </lineage>
</organism>
<protein>
    <submittedName>
        <fullName evidence="2">DUF4375 domain-containing protein</fullName>
    </submittedName>
</protein>
<keyword evidence="3" id="KW-1185">Reference proteome</keyword>
<evidence type="ECO:0000259" key="1">
    <source>
        <dbReference type="Pfam" id="PF14300"/>
    </source>
</evidence>
<gene>
    <name evidence="2" type="ORF">Q4Q35_08130</name>
</gene>
<comment type="caution">
    <text evidence="2">The sequence shown here is derived from an EMBL/GenBank/DDBJ whole genome shotgun (WGS) entry which is preliminary data.</text>
</comment>